<reference evidence="2 3" key="1">
    <citation type="submission" date="2018-11" db="EMBL/GenBank/DDBJ databases">
        <title>Genomic Encyclopedia of Type Strains, Phase IV (KMG-IV): sequencing the most valuable type-strain genomes for metagenomic binning, comparative biology and taxonomic classification.</title>
        <authorList>
            <person name="Goeker M."/>
        </authorList>
    </citation>
    <scope>NUCLEOTIDE SEQUENCE [LARGE SCALE GENOMIC DNA]</scope>
    <source>
        <strain evidence="2 3">DSM 18090</strain>
    </source>
</reference>
<feature type="transmembrane region" description="Helical" evidence="1">
    <location>
        <begin position="36"/>
        <end position="57"/>
    </location>
</feature>
<feature type="transmembrane region" description="Helical" evidence="1">
    <location>
        <begin position="361"/>
        <end position="382"/>
    </location>
</feature>
<organism evidence="2 3">
    <name type="scientific">Aquisalibacillus elongatus</name>
    <dbReference type="NCBI Taxonomy" id="485577"/>
    <lineage>
        <taxon>Bacteria</taxon>
        <taxon>Bacillati</taxon>
        <taxon>Bacillota</taxon>
        <taxon>Bacilli</taxon>
        <taxon>Bacillales</taxon>
        <taxon>Bacillaceae</taxon>
        <taxon>Aquisalibacillus</taxon>
    </lineage>
</organism>
<dbReference type="AlphaFoldDB" id="A0A3N5B1F8"/>
<dbReference type="PANTHER" id="PTHR36178">
    <property type="entry name" value="SLR0625 PROTEIN"/>
    <property type="match status" value="1"/>
</dbReference>
<feature type="transmembrane region" description="Helical" evidence="1">
    <location>
        <begin position="226"/>
        <end position="248"/>
    </location>
</feature>
<feature type="transmembrane region" description="Helical" evidence="1">
    <location>
        <begin position="6"/>
        <end position="24"/>
    </location>
</feature>
<gene>
    <name evidence="2" type="ORF">EDC24_2325</name>
</gene>
<keyword evidence="3" id="KW-1185">Reference proteome</keyword>
<name>A0A3N5B1F8_9BACI</name>
<feature type="transmembrane region" description="Helical" evidence="1">
    <location>
        <begin position="63"/>
        <end position="81"/>
    </location>
</feature>
<evidence type="ECO:0000313" key="2">
    <source>
        <dbReference type="EMBL" id="RPF51063.1"/>
    </source>
</evidence>
<evidence type="ECO:0000256" key="1">
    <source>
        <dbReference type="SAM" id="Phobius"/>
    </source>
</evidence>
<accession>A0A3N5B1F8</accession>
<protein>
    <submittedName>
        <fullName evidence="2">ESS family glutamate:Na+ symporter</fullName>
    </submittedName>
</protein>
<feature type="transmembrane region" description="Helical" evidence="1">
    <location>
        <begin position="102"/>
        <end position="122"/>
    </location>
</feature>
<dbReference type="OrthoDB" id="9801557at2"/>
<dbReference type="PANTHER" id="PTHR36178:SF1">
    <property type="entry name" value="SODIUM_GLUTAMATE SYMPORTER"/>
    <property type="match status" value="1"/>
</dbReference>
<keyword evidence="1" id="KW-0472">Membrane</keyword>
<feature type="transmembrane region" description="Helical" evidence="1">
    <location>
        <begin position="301"/>
        <end position="321"/>
    </location>
</feature>
<dbReference type="GO" id="GO:0015501">
    <property type="term" value="F:glutamate:sodium symporter activity"/>
    <property type="evidence" value="ECO:0007669"/>
    <property type="project" value="InterPro"/>
</dbReference>
<dbReference type="InterPro" id="IPR004445">
    <property type="entry name" value="GltS"/>
</dbReference>
<sequence>MDNSWSFVTDFIFLSVLMVLAAIIKARIPAMRRLIIPTSMIAGFIGLLMGPEILRLIPFDVDMLGAIVYHLMAIGFIALSLKDRQVQSSPAVVNSGMLIVSTYLLQGIIGFGLLLILVQWFYPDFFPGIGLLLPLGFGQGPGQAYSIGTQWEELGVVGGGNLGLTIAGIGFIWATVIGIILMNFLIKRKGFKQEFGDAVEPKPVVEKSAPDEIPLSDAIDKLTYQIALIGVIYLITYLTIVGLDIVLTPLGTFGATLAQLFVGFHFLIGSLYAVLFRVILNKVQDKGLKLEHSPNNYLLQRIAGFSFDYMITASIAAISIYALREYIVPVILITTLGGLFTIFYLVWIIPRVFPKDALSNTLGFFGMQTGTISTGMALVKAVDPYFKSNTADNLVMGSGTALLFGFPLLLLLNVPVVGFVQNDPVMYLYTFLGLALYLAVLIGALWYRTRQTKTVE</sequence>
<dbReference type="GO" id="GO:0015813">
    <property type="term" value="P:L-glutamate transmembrane transport"/>
    <property type="evidence" value="ECO:0007669"/>
    <property type="project" value="InterPro"/>
</dbReference>
<proteinExistence type="predicted"/>
<keyword evidence="1" id="KW-1133">Transmembrane helix</keyword>
<evidence type="ECO:0000313" key="3">
    <source>
        <dbReference type="Proteomes" id="UP000276443"/>
    </source>
</evidence>
<comment type="caution">
    <text evidence="2">The sequence shown here is derived from an EMBL/GenBank/DDBJ whole genome shotgun (WGS) entry which is preliminary data.</text>
</comment>
<keyword evidence="1" id="KW-0812">Transmembrane</keyword>
<dbReference type="Proteomes" id="UP000276443">
    <property type="component" value="Unassembled WGS sequence"/>
</dbReference>
<dbReference type="EMBL" id="RKRF01000011">
    <property type="protein sequence ID" value="RPF51063.1"/>
    <property type="molecule type" value="Genomic_DNA"/>
</dbReference>
<dbReference type="GO" id="GO:0016020">
    <property type="term" value="C:membrane"/>
    <property type="evidence" value="ECO:0007669"/>
    <property type="project" value="InterPro"/>
</dbReference>
<feature type="transmembrane region" description="Helical" evidence="1">
    <location>
        <begin position="260"/>
        <end position="280"/>
    </location>
</feature>
<feature type="transmembrane region" description="Helical" evidence="1">
    <location>
        <begin position="394"/>
        <end position="414"/>
    </location>
</feature>
<feature type="transmembrane region" description="Helical" evidence="1">
    <location>
        <begin position="162"/>
        <end position="186"/>
    </location>
</feature>
<feature type="transmembrane region" description="Helical" evidence="1">
    <location>
        <begin position="327"/>
        <end position="349"/>
    </location>
</feature>
<dbReference type="RefSeq" id="WP_124222693.1">
    <property type="nucleotide sequence ID" value="NZ_RKRF01000011.1"/>
</dbReference>
<feature type="transmembrane region" description="Helical" evidence="1">
    <location>
        <begin position="426"/>
        <end position="447"/>
    </location>
</feature>